<dbReference type="InterPro" id="IPR030666">
    <property type="entry name" value="IPP_transferase_euk"/>
</dbReference>
<evidence type="ECO:0000313" key="10">
    <source>
        <dbReference type="Proteomes" id="UP000038830"/>
    </source>
</evidence>
<dbReference type="PIRSF" id="PIRSF039110">
    <property type="entry name" value="IPP_transferase"/>
    <property type="match status" value="1"/>
</dbReference>
<dbReference type="Gene3D" id="3.30.160.60">
    <property type="entry name" value="Classic Zinc Finger"/>
    <property type="match status" value="1"/>
</dbReference>
<feature type="compositionally biased region" description="Basic and acidic residues" evidence="8">
    <location>
        <begin position="437"/>
        <end position="453"/>
    </location>
</feature>
<evidence type="ECO:0000256" key="5">
    <source>
        <dbReference type="PIRNR" id="PIRNR039110"/>
    </source>
</evidence>
<comment type="function">
    <text evidence="5">Catalyzes the transfer of a dimethylallyl group onto the adenine at position 37.</text>
</comment>
<evidence type="ECO:0000256" key="4">
    <source>
        <dbReference type="ARBA" id="ARBA00022840"/>
    </source>
</evidence>
<keyword evidence="5" id="KW-0963">Cytoplasm</keyword>
<comment type="similarity">
    <text evidence="1 5 7">Belongs to the IPP transferase family.</text>
</comment>
<dbReference type="GO" id="GO:0005524">
    <property type="term" value="F:ATP binding"/>
    <property type="evidence" value="ECO:0007669"/>
    <property type="project" value="UniProtKB-UniRule"/>
</dbReference>
<evidence type="ECO:0000313" key="9">
    <source>
        <dbReference type="EMBL" id="CEP20605.1"/>
    </source>
</evidence>
<dbReference type="EMBL" id="CDQK01000001">
    <property type="protein sequence ID" value="CEP20605.1"/>
    <property type="molecule type" value="Genomic_DNA"/>
</dbReference>
<reference evidence="10" key="1">
    <citation type="journal article" date="2015" name="J. Biotechnol.">
        <title>The structure of the Cyberlindnera jadinii genome and its relation to Candida utilis analyzed by the occurrence of single nucleotide polymorphisms.</title>
        <authorList>
            <person name="Rupp O."/>
            <person name="Brinkrolf K."/>
            <person name="Buerth C."/>
            <person name="Kunigo M."/>
            <person name="Schneider J."/>
            <person name="Jaenicke S."/>
            <person name="Goesmann A."/>
            <person name="Puehler A."/>
            <person name="Jaeger K.-E."/>
            <person name="Ernst J.F."/>
        </authorList>
    </citation>
    <scope>NUCLEOTIDE SEQUENCE [LARGE SCALE GENOMIC DNA]</scope>
    <source>
        <strain evidence="10">ATCC 18201 / CBS 1600 / BCRC 20928 / JCM 3617 / NBRC 0987 / NRRL Y-1542</strain>
    </source>
</reference>
<protein>
    <recommendedName>
        <fullName evidence="5 6">tRNA dimethylallyltransferase</fullName>
        <ecNumber evidence="5 6">2.5.1.75</ecNumber>
    </recommendedName>
</protein>
<dbReference type="InterPro" id="IPR018022">
    <property type="entry name" value="IPT"/>
</dbReference>
<dbReference type="Proteomes" id="UP000038830">
    <property type="component" value="Unassembled WGS sequence"/>
</dbReference>
<sequence>MLKYIKRFIMGKPKDVVVIVGTTGVGKSQFSIELAKRFNGEVINADSMQMYKGAPIITNKHPLEEREGVVHHVMNHVGWDEEYFIHRFSQEAGEAIDDIHSRGKLPIVVGGTHYYLKALLFNNKTIPRDVTEAEDVSSKLTKEQLDILDGPPDGVLQQLQRYDPLVAQKFHPNDTRRIRRALEIYFSTKKSASEHYSEQKQSAHSESSLDYNILPFWLFSEKTILDKRLDDRVDKMLRDGGMQEIRELYEYYSTHEPKPDLERGVWQVIGFKEFLPWLENGQTDDKLLRECTEQMKARTRQYAKKQVKWIKGMFASDLQQEEEHGYENGGRLYVLDATDLSHWNENVFERGASITEEFLQDKVPTMSQVPKSLPFDIIPNKGQQEAKDKLKEWKHITCEVCHNSDDSPLVIVGDKQFEIHLKSKRHRSNLNRGKRKREYEEWLAKKDKTTTSQ</sequence>
<dbReference type="PANTHER" id="PTHR11088">
    <property type="entry name" value="TRNA DIMETHYLALLYLTRANSFERASE"/>
    <property type="match status" value="1"/>
</dbReference>
<gene>
    <name evidence="9" type="primary">MOD5</name>
    <name evidence="9" type="ORF">BN1211_0508</name>
</gene>
<evidence type="ECO:0000256" key="3">
    <source>
        <dbReference type="ARBA" id="ARBA00022741"/>
    </source>
</evidence>
<keyword evidence="3 5" id="KW-0547">Nucleotide-binding</keyword>
<feature type="region of interest" description="Disordered" evidence="8">
    <location>
        <begin position="427"/>
        <end position="453"/>
    </location>
</feature>
<dbReference type="NCBIfam" id="TIGR00174">
    <property type="entry name" value="miaA"/>
    <property type="match status" value="1"/>
</dbReference>
<dbReference type="SUPFAM" id="SSF52540">
    <property type="entry name" value="P-loop containing nucleoside triphosphate hydrolases"/>
    <property type="match status" value="2"/>
</dbReference>
<dbReference type="PANTHER" id="PTHR11088:SF89">
    <property type="entry name" value="TRNA DIMETHYLALLYLTRANSFERASE"/>
    <property type="match status" value="1"/>
</dbReference>
<dbReference type="InterPro" id="IPR039657">
    <property type="entry name" value="Dimethylallyltransferase"/>
</dbReference>
<name>A0A0H5BYN4_CYBJN</name>
<dbReference type="Gene3D" id="3.40.50.300">
    <property type="entry name" value="P-loop containing nucleotide triphosphate hydrolases"/>
    <property type="match status" value="1"/>
</dbReference>
<evidence type="ECO:0000256" key="6">
    <source>
        <dbReference type="RuleBase" id="RU003783"/>
    </source>
</evidence>
<evidence type="ECO:0000256" key="2">
    <source>
        <dbReference type="ARBA" id="ARBA00022679"/>
    </source>
</evidence>
<keyword evidence="4 5" id="KW-0067">ATP-binding</keyword>
<comment type="catalytic activity">
    <reaction evidence="5 6">
        <text>adenosine(37) in tRNA + dimethylallyl diphosphate = N(6)-dimethylallyladenosine(37) in tRNA + diphosphate</text>
        <dbReference type="Rhea" id="RHEA:26482"/>
        <dbReference type="Rhea" id="RHEA-COMP:10162"/>
        <dbReference type="Rhea" id="RHEA-COMP:10375"/>
        <dbReference type="ChEBI" id="CHEBI:33019"/>
        <dbReference type="ChEBI" id="CHEBI:57623"/>
        <dbReference type="ChEBI" id="CHEBI:74411"/>
        <dbReference type="ChEBI" id="CHEBI:74415"/>
        <dbReference type="EC" id="2.5.1.75"/>
    </reaction>
</comment>
<feature type="compositionally biased region" description="Basic residues" evidence="8">
    <location>
        <begin position="427"/>
        <end position="436"/>
    </location>
</feature>
<dbReference type="Pfam" id="PF01715">
    <property type="entry name" value="IPPT"/>
    <property type="match status" value="1"/>
</dbReference>
<keyword evidence="2 5" id="KW-0808">Transferase</keyword>
<dbReference type="GO" id="GO:0005739">
    <property type="term" value="C:mitochondrion"/>
    <property type="evidence" value="ECO:0007669"/>
    <property type="project" value="TreeGrafter"/>
</dbReference>
<organism evidence="9 10">
    <name type="scientific">Cyberlindnera jadinii (strain ATCC 18201 / CBS 1600 / BCRC 20928 / JCM 3617 / NBRC 0987 / NRRL Y-1542)</name>
    <name type="common">Torula yeast</name>
    <name type="synonym">Candida utilis</name>
    <dbReference type="NCBI Taxonomy" id="983966"/>
    <lineage>
        <taxon>Eukaryota</taxon>
        <taxon>Fungi</taxon>
        <taxon>Dikarya</taxon>
        <taxon>Ascomycota</taxon>
        <taxon>Saccharomycotina</taxon>
        <taxon>Saccharomycetes</taxon>
        <taxon>Phaffomycetales</taxon>
        <taxon>Phaffomycetaceae</taxon>
        <taxon>Cyberlindnera</taxon>
    </lineage>
</organism>
<dbReference type="HAMAP" id="MF_00185">
    <property type="entry name" value="IPP_trans"/>
    <property type="match status" value="1"/>
</dbReference>
<proteinExistence type="inferred from homology"/>
<dbReference type="GO" id="GO:0052381">
    <property type="term" value="F:tRNA dimethylallyltransferase activity"/>
    <property type="evidence" value="ECO:0007669"/>
    <property type="project" value="UniProtKB-UniRule"/>
</dbReference>
<evidence type="ECO:0000256" key="1">
    <source>
        <dbReference type="ARBA" id="ARBA00005842"/>
    </source>
</evidence>
<dbReference type="GO" id="GO:0006400">
    <property type="term" value="P:tRNA modification"/>
    <property type="evidence" value="ECO:0007669"/>
    <property type="project" value="TreeGrafter"/>
</dbReference>
<dbReference type="Gene3D" id="1.10.20.140">
    <property type="match status" value="1"/>
</dbReference>
<accession>A0A0H5BYN4</accession>
<keyword evidence="5 6" id="KW-0819">tRNA processing</keyword>
<dbReference type="AlphaFoldDB" id="A0A0H5BYN4"/>
<dbReference type="InterPro" id="IPR027417">
    <property type="entry name" value="P-loop_NTPase"/>
</dbReference>
<evidence type="ECO:0000256" key="7">
    <source>
        <dbReference type="RuleBase" id="RU003785"/>
    </source>
</evidence>
<dbReference type="EC" id="2.5.1.75" evidence="5 6"/>
<evidence type="ECO:0000256" key="8">
    <source>
        <dbReference type="SAM" id="MobiDB-lite"/>
    </source>
</evidence>